<keyword evidence="2" id="KW-0808">Transferase</keyword>
<gene>
    <name evidence="4" type="ORF">GCM10022268_32060</name>
</gene>
<sequence>MTPTDWQTRIGDMWAAEWPRTDRSFTHLSPILNAAILAAAPAHAATALDIGCGAGGTSLGVVTARSDLTVTGIDLSPALVAIARDRVPQARFHVADAARDPIRGQPDLIFSRHGVMFFTDPVAAFAHVRMQVRPGASLVFSCFRDRRHNHWAGDLVAAVTGVAPAASSGYVPGPFGFADPQLVEDILTRAGWSAVRAQAVDFAYVAGAGDDPVADAIAYFTRIGPLASTLAAADPADRLRLLDRLATALARHSDGSCVQFPASAWLWRAQAGKCA</sequence>
<protein>
    <submittedName>
        <fullName evidence="4">Methyltransferase domain-containing protein</fullName>
    </submittedName>
</protein>
<dbReference type="PANTHER" id="PTHR43861:SF1">
    <property type="entry name" value="TRANS-ACONITATE 2-METHYLTRANSFERASE"/>
    <property type="match status" value="1"/>
</dbReference>
<dbReference type="Gene3D" id="3.40.50.150">
    <property type="entry name" value="Vaccinia Virus protein VP39"/>
    <property type="match status" value="1"/>
</dbReference>
<dbReference type="RefSeq" id="WP_344694397.1">
    <property type="nucleotide sequence ID" value="NZ_BAABBF010000009.1"/>
</dbReference>
<keyword evidence="1 4" id="KW-0489">Methyltransferase</keyword>
<evidence type="ECO:0000256" key="1">
    <source>
        <dbReference type="ARBA" id="ARBA00022603"/>
    </source>
</evidence>
<organism evidence="4 5">
    <name type="scientific">Sphingomonas cynarae</name>
    <dbReference type="NCBI Taxonomy" id="930197"/>
    <lineage>
        <taxon>Bacteria</taxon>
        <taxon>Pseudomonadati</taxon>
        <taxon>Pseudomonadota</taxon>
        <taxon>Alphaproteobacteria</taxon>
        <taxon>Sphingomonadales</taxon>
        <taxon>Sphingomonadaceae</taxon>
        <taxon>Sphingomonas</taxon>
    </lineage>
</organism>
<dbReference type="EMBL" id="BAABBF010000009">
    <property type="protein sequence ID" value="GAA3721414.1"/>
    <property type="molecule type" value="Genomic_DNA"/>
</dbReference>
<accession>A0ABP7ESP8</accession>
<name>A0ABP7ESP8_9SPHN</name>
<dbReference type="InterPro" id="IPR029063">
    <property type="entry name" value="SAM-dependent_MTases_sf"/>
</dbReference>
<dbReference type="Pfam" id="PF13649">
    <property type="entry name" value="Methyltransf_25"/>
    <property type="match status" value="1"/>
</dbReference>
<dbReference type="CDD" id="cd02440">
    <property type="entry name" value="AdoMet_MTases"/>
    <property type="match status" value="1"/>
</dbReference>
<comment type="caution">
    <text evidence="4">The sequence shown here is derived from an EMBL/GenBank/DDBJ whole genome shotgun (WGS) entry which is preliminary data.</text>
</comment>
<evidence type="ECO:0000313" key="5">
    <source>
        <dbReference type="Proteomes" id="UP001500523"/>
    </source>
</evidence>
<evidence type="ECO:0000256" key="2">
    <source>
        <dbReference type="ARBA" id="ARBA00022679"/>
    </source>
</evidence>
<dbReference type="InterPro" id="IPR041698">
    <property type="entry name" value="Methyltransf_25"/>
</dbReference>
<evidence type="ECO:0000313" key="4">
    <source>
        <dbReference type="EMBL" id="GAA3721414.1"/>
    </source>
</evidence>
<feature type="domain" description="Methyltransferase" evidence="3">
    <location>
        <begin position="48"/>
        <end position="135"/>
    </location>
</feature>
<keyword evidence="5" id="KW-1185">Reference proteome</keyword>
<proteinExistence type="predicted"/>
<dbReference type="GO" id="GO:0032259">
    <property type="term" value="P:methylation"/>
    <property type="evidence" value="ECO:0007669"/>
    <property type="project" value="UniProtKB-KW"/>
</dbReference>
<dbReference type="SUPFAM" id="SSF53335">
    <property type="entry name" value="S-adenosyl-L-methionine-dependent methyltransferases"/>
    <property type="match status" value="1"/>
</dbReference>
<dbReference type="PANTHER" id="PTHR43861">
    <property type="entry name" value="TRANS-ACONITATE 2-METHYLTRANSFERASE-RELATED"/>
    <property type="match status" value="1"/>
</dbReference>
<dbReference type="Proteomes" id="UP001500523">
    <property type="component" value="Unassembled WGS sequence"/>
</dbReference>
<evidence type="ECO:0000259" key="3">
    <source>
        <dbReference type="Pfam" id="PF13649"/>
    </source>
</evidence>
<dbReference type="GO" id="GO:0008168">
    <property type="term" value="F:methyltransferase activity"/>
    <property type="evidence" value="ECO:0007669"/>
    <property type="project" value="UniProtKB-KW"/>
</dbReference>
<reference evidence="5" key="1">
    <citation type="journal article" date="2019" name="Int. J. Syst. Evol. Microbiol.">
        <title>The Global Catalogue of Microorganisms (GCM) 10K type strain sequencing project: providing services to taxonomists for standard genome sequencing and annotation.</title>
        <authorList>
            <consortium name="The Broad Institute Genomics Platform"/>
            <consortium name="The Broad Institute Genome Sequencing Center for Infectious Disease"/>
            <person name="Wu L."/>
            <person name="Ma J."/>
        </authorList>
    </citation>
    <scope>NUCLEOTIDE SEQUENCE [LARGE SCALE GENOMIC DNA]</scope>
    <source>
        <strain evidence="5">JCM 17498</strain>
    </source>
</reference>